<dbReference type="InterPro" id="IPR050204">
    <property type="entry name" value="AraC_XylS_family_regulators"/>
</dbReference>
<dbReference type="GO" id="GO:0003700">
    <property type="term" value="F:DNA-binding transcription factor activity"/>
    <property type="evidence" value="ECO:0007669"/>
    <property type="project" value="InterPro"/>
</dbReference>
<gene>
    <name evidence="6" type="ORF">C1H70_04635</name>
</gene>
<dbReference type="EMBL" id="PNRG01000008">
    <property type="protein sequence ID" value="PMR81685.1"/>
    <property type="molecule type" value="Genomic_DNA"/>
</dbReference>
<protein>
    <submittedName>
        <fullName evidence="6">AraC family transcriptional regulator</fullName>
    </submittedName>
</protein>
<evidence type="ECO:0000256" key="2">
    <source>
        <dbReference type="ARBA" id="ARBA00023125"/>
    </source>
</evidence>
<dbReference type="OrthoDB" id="9809338at2"/>
<dbReference type="Pfam" id="PF12833">
    <property type="entry name" value="HTH_18"/>
    <property type="match status" value="1"/>
</dbReference>
<dbReference type="InterPro" id="IPR009057">
    <property type="entry name" value="Homeodomain-like_sf"/>
</dbReference>
<dbReference type="SMART" id="SM00342">
    <property type="entry name" value="HTH_ARAC"/>
    <property type="match status" value="1"/>
</dbReference>
<dbReference type="AlphaFoldDB" id="A0A2N7UML1"/>
<reference evidence="6 7" key="1">
    <citation type="submission" date="2018-01" db="EMBL/GenBank/DDBJ databases">
        <title>Halomonas endophytica sp. nov., isolated from storage liquid in the stems of Populus euphratica.</title>
        <authorList>
            <person name="Chen C."/>
        </authorList>
    </citation>
    <scope>NUCLEOTIDE SEQUENCE [LARGE SCALE GENOMIC DNA]</scope>
    <source>
        <strain evidence="6 7">BZ-SZ-XJ27</strain>
    </source>
</reference>
<dbReference type="PANTHER" id="PTHR46796:SF2">
    <property type="entry name" value="TRANSCRIPTIONAL REGULATORY PROTEIN"/>
    <property type="match status" value="1"/>
</dbReference>
<dbReference type="Proteomes" id="UP000235547">
    <property type="component" value="Unassembled WGS sequence"/>
</dbReference>
<keyword evidence="2" id="KW-0238">DNA-binding</keyword>
<dbReference type="RefSeq" id="WP_102587168.1">
    <property type="nucleotide sequence ID" value="NZ_BNAE01000003.1"/>
</dbReference>
<dbReference type="Pfam" id="PF02311">
    <property type="entry name" value="AraC_binding"/>
    <property type="match status" value="1"/>
</dbReference>
<evidence type="ECO:0000256" key="4">
    <source>
        <dbReference type="ARBA" id="ARBA00023163"/>
    </source>
</evidence>
<keyword evidence="7" id="KW-1185">Reference proteome</keyword>
<dbReference type="InterPro" id="IPR037923">
    <property type="entry name" value="HTH-like"/>
</dbReference>
<organism evidence="6 7">
    <name type="scientific">Halomonas urumqiensis</name>
    <dbReference type="NCBI Taxonomy" id="1684789"/>
    <lineage>
        <taxon>Bacteria</taxon>
        <taxon>Pseudomonadati</taxon>
        <taxon>Pseudomonadota</taxon>
        <taxon>Gammaproteobacteria</taxon>
        <taxon>Oceanospirillales</taxon>
        <taxon>Halomonadaceae</taxon>
        <taxon>Halomonas</taxon>
    </lineage>
</organism>
<dbReference type="PROSITE" id="PS01124">
    <property type="entry name" value="HTH_ARAC_FAMILY_2"/>
    <property type="match status" value="1"/>
</dbReference>
<dbReference type="InterPro" id="IPR018060">
    <property type="entry name" value="HTH_AraC"/>
</dbReference>
<dbReference type="SUPFAM" id="SSF46689">
    <property type="entry name" value="Homeodomain-like"/>
    <property type="match status" value="2"/>
</dbReference>
<sequence length="281" mass="31942">MAKQSSRFDYYKSRQIPELTVLQASLSDFSYDRHAHDEYAFGVTLTGRQDFFSDGRFHRNPPGNVIQFNPEQVHDGHPGDDSTLGYVMVYVPSALLEASFADAAGAERAARFRGSETLLADAELRRAILDLAELTTGQQGTRIDQEHALHRMATRLVHRAGKFQPGGRISRPDALLLRAKEYIHAHLETDLSLDEISQKAHLSKYHFLRLFRQQFGITPHQYVLSCRVNAARSALETGVAPSEVAFRYGFTDLSHFNRRFKRIYGKTPHQYQLSVTGRHRI</sequence>
<evidence type="ECO:0000259" key="5">
    <source>
        <dbReference type="PROSITE" id="PS01124"/>
    </source>
</evidence>
<keyword evidence="4" id="KW-0804">Transcription</keyword>
<dbReference type="PRINTS" id="PR00032">
    <property type="entry name" value="HTHARAC"/>
</dbReference>
<dbReference type="InterPro" id="IPR003313">
    <property type="entry name" value="AraC-bd"/>
</dbReference>
<dbReference type="Gene3D" id="1.10.10.60">
    <property type="entry name" value="Homeodomain-like"/>
    <property type="match status" value="2"/>
</dbReference>
<proteinExistence type="predicted"/>
<dbReference type="GO" id="GO:0043565">
    <property type="term" value="F:sequence-specific DNA binding"/>
    <property type="evidence" value="ECO:0007669"/>
    <property type="project" value="InterPro"/>
</dbReference>
<dbReference type="SUPFAM" id="SSF51215">
    <property type="entry name" value="Regulatory protein AraC"/>
    <property type="match status" value="1"/>
</dbReference>
<keyword evidence="1" id="KW-0805">Transcription regulation</keyword>
<evidence type="ECO:0000313" key="6">
    <source>
        <dbReference type="EMBL" id="PMR81685.1"/>
    </source>
</evidence>
<accession>A0A2N7UML1</accession>
<dbReference type="InterPro" id="IPR020449">
    <property type="entry name" value="Tscrpt_reg_AraC-type_HTH"/>
</dbReference>
<name>A0A2N7UML1_9GAMM</name>
<keyword evidence="3" id="KW-0010">Activator</keyword>
<feature type="domain" description="HTH araC/xylS-type" evidence="5">
    <location>
        <begin position="177"/>
        <end position="274"/>
    </location>
</feature>
<evidence type="ECO:0000256" key="3">
    <source>
        <dbReference type="ARBA" id="ARBA00023159"/>
    </source>
</evidence>
<evidence type="ECO:0000313" key="7">
    <source>
        <dbReference type="Proteomes" id="UP000235547"/>
    </source>
</evidence>
<dbReference type="PANTHER" id="PTHR46796">
    <property type="entry name" value="HTH-TYPE TRANSCRIPTIONAL ACTIVATOR RHAS-RELATED"/>
    <property type="match status" value="1"/>
</dbReference>
<comment type="caution">
    <text evidence="6">The sequence shown here is derived from an EMBL/GenBank/DDBJ whole genome shotgun (WGS) entry which is preliminary data.</text>
</comment>
<evidence type="ECO:0000256" key="1">
    <source>
        <dbReference type="ARBA" id="ARBA00023015"/>
    </source>
</evidence>